<accession>A0A9J7AQ65</accession>
<dbReference type="RefSeq" id="WP_257767007.1">
    <property type="nucleotide sequence ID" value="NZ_CP102480.1"/>
</dbReference>
<evidence type="ECO:0000313" key="2">
    <source>
        <dbReference type="EMBL" id="UUX48500.1"/>
    </source>
</evidence>
<keyword evidence="3" id="KW-1185">Reference proteome</keyword>
<reference evidence="2" key="1">
    <citation type="submission" date="2022-08" db="EMBL/GenBank/DDBJ databases">
        <title>Nisaea acidiphila sp. nov., isolated from a marine algal debris and emended description of the genus Nisaea Urios et al. 2008.</title>
        <authorList>
            <person name="Kwon K."/>
        </authorList>
    </citation>
    <scope>NUCLEOTIDE SEQUENCE</scope>
    <source>
        <strain evidence="2">MEBiC11861</strain>
    </source>
</reference>
<dbReference type="Pfam" id="PF12570">
    <property type="entry name" value="DUF3750"/>
    <property type="match status" value="1"/>
</dbReference>
<dbReference type="Proteomes" id="UP001060336">
    <property type="component" value="Chromosome"/>
</dbReference>
<dbReference type="KEGG" id="naci:NUH88_13895"/>
<gene>
    <name evidence="2" type="ORF">NUH88_13895</name>
</gene>
<name>A0A9J7AQ65_9PROT</name>
<dbReference type="EMBL" id="CP102480">
    <property type="protein sequence ID" value="UUX48500.1"/>
    <property type="molecule type" value="Genomic_DNA"/>
</dbReference>
<keyword evidence="1" id="KW-0732">Signal</keyword>
<proteinExistence type="predicted"/>
<feature type="signal peptide" evidence="1">
    <location>
        <begin position="1"/>
        <end position="26"/>
    </location>
</feature>
<protein>
    <submittedName>
        <fullName evidence="2">DUF3750 domain-containing protein</fullName>
    </submittedName>
</protein>
<dbReference type="AlphaFoldDB" id="A0A9J7AQ65"/>
<dbReference type="InterPro" id="IPR022224">
    <property type="entry name" value="DUF3750"/>
</dbReference>
<evidence type="ECO:0000256" key="1">
    <source>
        <dbReference type="SAM" id="SignalP"/>
    </source>
</evidence>
<organism evidence="2 3">
    <name type="scientific">Nisaea acidiphila</name>
    <dbReference type="NCBI Taxonomy" id="1862145"/>
    <lineage>
        <taxon>Bacteria</taxon>
        <taxon>Pseudomonadati</taxon>
        <taxon>Pseudomonadota</taxon>
        <taxon>Alphaproteobacteria</taxon>
        <taxon>Rhodospirillales</taxon>
        <taxon>Thalassobaculaceae</taxon>
        <taxon>Nisaea</taxon>
    </lineage>
</organism>
<sequence length="252" mass="27184">MKKFRRATLFCLALILALGLPLAASAVGKWTEGPVHWSQARRDSSGLAPKPEETPEAVVQVYAGRAWSWRGIFGVHTWFAVKPPNASEYTRLEVMGWQLRYGSTAVRVRNGTPDGYWFGSEPELLAEVRGAEAEILIPRILAAAESYPHADQYRIWPGPNSNTFTAHIARQVPELSLDLPPTAIGKDFIPEGAVFAKTPSGTGFQVSLLGLAGVVLALEEGIEVNVLGLTLGVDVTNPALKLPGVGRVGFSD</sequence>
<evidence type="ECO:0000313" key="3">
    <source>
        <dbReference type="Proteomes" id="UP001060336"/>
    </source>
</evidence>
<feature type="chain" id="PRO_5039936437" evidence="1">
    <location>
        <begin position="27"/>
        <end position="252"/>
    </location>
</feature>